<dbReference type="InterPro" id="IPR006569">
    <property type="entry name" value="CID_dom"/>
</dbReference>
<dbReference type="KEGG" id="pbl:PAAG_04333"/>
<feature type="compositionally biased region" description="Basic residues" evidence="1">
    <location>
        <begin position="339"/>
        <end position="366"/>
    </location>
</feature>
<dbReference type="EMBL" id="KN294001">
    <property type="protein sequence ID" value="EEH33280.2"/>
    <property type="molecule type" value="Genomic_DNA"/>
</dbReference>
<dbReference type="STRING" id="502779.C1H0N9"/>
<feature type="compositionally biased region" description="Pro residues" evidence="1">
    <location>
        <begin position="484"/>
        <end position="522"/>
    </location>
</feature>
<name>C1H0N9_PARBA</name>
<dbReference type="eggNOG" id="ENOG502RZ9Z">
    <property type="taxonomic scope" value="Eukaryota"/>
</dbReference>
<dbReference type="OMA" id="NYQGQWP"/>
<evidence type="ECO:0000313" key="3">
    <source>
        <dbReference type="EMBL" id="EEH33280.2"/>
    </source>
</evidence>
<dbReference type="GO" id="GO:0006874">
    <property type="term" value="P:intracellular calcium ion homeostasis"/>
    <property type="evidence" value="ECO:0007669"/>
    <property type="project" value="TreeGrafter"/>
</dbReference>
<dbReference type="OrthoDB" id="21470at2759"/>
<keyword evidence="4" id="KW-1185">Reference proteome</keyword>
<accession>C1H0N9</accession>
<feature type="compositionally biased region" description="Basic residues" evidence="1">
    <location>
        <begin position="389"/>
        <end position="419"/>
    </location>
</feature>
<protein>
    <recommendedName>
        <fullName evidence="2">CID domain-containing protein</fullName>
    </recommendedName>
</protein>
<dbReference type="GO" id="GO:0048471">
    <property type="term" value="C:perinuclear region of cytoplasm"/>
    <property type="evidence" value="ECO:0007669"/>
    <property type="project" value="TreeGrafter"/>
</dbReference>
<sequence>MTSHLVAIAKATFSAGLLRSDPTSVHRDEIAVFHNALDKALAQCSPGNIQNCKSWLLKNVIPSAARIGALGKYLVTLSGSFDPSDKKPTVDGQPVVETSKTSSKRKRLHILYLLNDLLHHTKYHEQTTSSFSSFSGSIQPFLVELISFASGYGREENPKHHKRLDEILDIWGSNGYYSSDYINKLRETVYNSSSPDALNSKSAPKGSHSDTPIKAVLRDAPYIMPATHGDLSTPYHELPAGNLMPLIIPNSTVPIRPHAVKPLQFLAGPADESLVSAVKNFLDDVDKIYNSNSDMLADGHEVDIDELGQVVVRDEMTGEIIDGETYYGWSRSFCEKMKRRQDRFGSRNRSRSRSRSRSYDTRKRRRYSDSISSDDRERSKSPGSSISPHRSRSRSNSRSISRSRSRTAPRRAGHRRSGTRSKSYSPRPLSPPRFPPQQQSPPFPPPPGATPHILPPPTIPYPFNGTQQFPPPHPTVLGSGGMFIPPPPPKPSGYLGPWPPPPPPLPPSQHPGAPPPFPPHLPPMSVDMNFPGFNNPAAFQHQAGPGGPQFSAHPHPPPPPPSDQQLHPGSYHFPSPHVGQGQGRGTPPSHCGDANGSGGGRGGSSDVRGGWGRGGWY</sequence>
<dbReference type="VEuPathDB" id="FungiDB:PAAG_04333"/>
<evidence type="ECO:0000259" key="2">
    <source>
        <dbReference type="PROSITE" id="PS51391"/>
    </source>
</evidence>
<feature type="region of interest" description="Disordered" evidence="1">
    <location>
        <begin position="339"/>
        <end position="617"/>
    </location>
</feature>
<gene>
    <name evidence="3" type="ORF">PAAG_04333</name>
</gene>
<dbReference type="PANTHER" id="PTHR12323">
    <property type="entry name" value="SR-RELATED CTD ASSOCIATED FACTOR 6"/>
    <property type="match status" value="1"/>
</dbReference>
<dbReference type="AlphaFoldDB" id="C1H0N9"/>
<feature type="compositionally biased region" description="Pro residues" evidence="1">
    <location>
        <begin position="428"/>
        <end position="460"/>
    </location>
</feature>
<dbReference type="PANTHER" id="PTHR12323:SF0">
    <property type="entry name" value="CALCIUM HOMEOSTASIS ENDOPLASMIC RETICULUM PROTEIN"/>
    <property type="match status" value="1"/>
</dbReference>
<dbReference type="GeneID" id="9097233"/>
<evidence type="ECO:0000256" key="1">
    <source>
        <dbReference type="SAM" id="MobiDB-lite"/>
    </source>
</evidence>
<dbReference type="InterPro" id="IPR008942">
    <property type="entry name" value="ENTH_VHS"/>
</dbReference>
<dbReference type="Gene3D" id="1.25.40.90">
    <property type="match status" value="1"/>
</dbReference>
<dbReference type="PRINTS" id="PR01217">
    <property type="entry name" value="PRICHEXTENSN"/>
</dbReference>
<dbReference type="Proteomes" id="UP000002059">
    <property type="component" value="Partially assembled WGS sequence"/>
</dbReference>
<reference evidence="3 4" key="1">
    <citation type="journal article" date="2011" name="PLoS Genet.">
        <title>Comparative genomic analysis of human fungal pathogens causing paracoccidioidomycosis.</title>
        <authorList>
            <person name="Desjardins C.A."/>
            <person name="Champion M.D."/>
            <person name="Holder J.W."/>
            <person name="Muszewska A."/>
            <person name="Goldberg J."/>
            <person name="Bailao A.M."/>
            <person name="Brigido M.M."/>
            <person name="Ferreira M.E."/>
            <person name="Garcia A.M."/>
            <person name="Grynberg M."/>
            <person name="Gujja S."/>
            <person name="Heiman D.I."/>
            <person name="Henn M.R."/>
            <person name="Kodira C.D."/>
            <person name="Leon-Narvaez H."/>
            <person name="Longo L.V."/>
            <person name="Ma L.J."/>
            <person name="Malavazi I."/>
            <person name="Matsuo A.L."/>
            <person name="Morais F.V."/>
            <person name="Pereira M."/>
            <person name="Rodriguez-Brito S."/>
            <person name="Sakthikumar S."/>
            <person name="Salem-Izacc S.M."/>
            <person name="Sykes S.M."/>
            <person name="Teixeira M.M."/>
            <person name="Vallejo M.C."/>
            <person name="Walter M.E."/>
            <person name="Yandava C."/>
            <person name="Young S."/>
            <person name="Zeng Q."/>
            <person name="Zucker J."/>
            <person name="Felipe M.S."/>
            <person name="Goldman G.H."/>
            <person name="Haas B.J."/>
            <person name="McEwen J.G."/>
            <person name="Nino-Vega G."/>
            <person name="Puccia R."/>
            <person name="San-Blas G."/>
            <person name="Soares C.M."/>
            <person name="Birren B.W."/>
            <person name="Cuomo C.A."/>
        </authorList>
    </citation>
    <scope>NUCLEOTIDE SEQUENCE [LARGE SCALE GENOMIC DNA]</scope>
    <source>
        <strain evidence="4">ATCC MYA-826 / Pb01</strain>
    </source>
</reference>
<dbReference type="Pfam" id="PF04818">
    <property type="entry name" value="CID"/>
    <property type="match status" value="1"/>
</dbReference>
<dbReference type="RefSeq" id="XP_002794061.2">
    <property type="nucleotide sequence ID" value="XM_002794015.2"/>
</dbReference>
<feature type="compositionally biased region" description="Gly residues" evidence="1">
    <location>
        <begin position="595"/>
        <end position="617"/>
    </location>
</feature>
<evidence type="ECO:0000313" key="4">
    <source>
        <dbReference type="Proteomes" id="UP000002059"/>
    </source>
</evidence>
<proteinExistence type="predicted"/>
<feature type="domain" description="CID" evidence="2">
    <location>
        <begin position="25"/>
        <end position="193"/>
    </location>
</feature>
<dbReference type="PROSITE" id="PS51391">
    <property type="entry name" value="CID"/>
    <property type="match status" value="1"/>
</dbReference>
<dbReference type="HOGENOM" id="CLU_021915_1_0_1"/>
<organism evidence="3 4">
    <name type="scientific">Paracoccidioides lutzii (strain ATCC MYA-826 / Pb01)</name>
    <name type="common">Paracoccidioides brasiliensis</name>
    <dbReference type="NCBI Taxonomy" id="502779"/>
    <lineage>
        <taxon>Eukaryota</taxon>
        <taxon>Fungi</taxon>
        <taxon>Dikarya</taxon>
        <taxon>Ascomycota</taxon>
        <taxon>Pezizomycotina</taxon>
        <taxon>Eurotiomycetes</taxon>
        <taxon>Eurotiomycetidae</taxon>
        <taxon>Onygenales</taxon>
        <taxon>Ajellomycetaceae</taxon>
        <taxon>Paracoccidioides</taxon>
    </lineage>
</organism>